<evidence type="ECO:0000313" key="3">
    <source>
        <dbReference type="Proteomes" id="UP000076744"/>
    </source>
</evidence>
<dbReference type="SUPFAM" id="SSF48403">
    <property type="entry name" value="Ankyrin repeat"/>
    <property type="match status" value="1"/>
</dbReference>
<accession>A0A167NCN0</accession>
<dbReference type="OrthoDB" id="539213at2759"/>
<evidence type="ECO:0000256" key="1">
    <source>
        <dbReference type="SAM" id="MobiDB-lite"/>
    </source>
</evidence>
<organism evidence="2 3">
    <name type="scientific">Cordyceps fumosorosea (strain ARSEF 2679)</name>
    <name type="common">Isaria fumosorosea</name>
    <dbReference type="NCBI Taxonomy" id="1081104"/>
    <lineage>
        <taxon>Eukaryota</taxon>
        <taxon>Fungi</taxon>
        <taxon>Dikarya</taxon>
        <taxon>Ascomycota</taxon>
        <taxon>Pezizomycotina</taxon>
        <taxon>Sordariomycetes</taxon>
        <taxon>Hypocreomycetidae</taxon>
        <taxon>Hypocreales</taxon>
        <taxon>Cordycipitaceae</taxon>
        <taxon>Cordyceps</taxon>
    </lineage>
</organism>
<sequence length="85" mass="8966">MSAPPALDIACQKGHGRIAKVLLENGAEPGGCSSFARACGDAIERGYYDIAELLASKVNANDVDVKSLHPKAQEEHADLPPRPRG</sequence>
<dbReference type="InterPro" id="IPR002110">
    <property type="entry name" value="Ankyrin_rpt"/>
</dbReference>
<dbReference type="Proteomes" id="UP000076744">
    <property type="component" value="Unassembled WGS sequence"/>
</dbReference>
<reference evidence="2 3" key="1">
    <citation type="journal article" date="2016" name="Genome Biol. Evol.">
        <title>Divergent and convergent evolution of fungal pathogenicity.</title>
        <authorList>
            <person name="Shang Y."/>
            <person name="Xiao G."/>
            <person name="Zheng P."/>
            <person name="Cen K."/>
            <person name="Zhan S."/>
            <person name="Wang C."/>
        </authorList>
    </citation>
    <scope>NUCLEOTIDE SEQUENCE [LARGE SCALE GENOMIC DNA]</scope>
    <source>
        <strain evidence="2 3">ARSEF 2679</strain>
    </source>
</reference>
<dbReference type="Gene3D" id="1.25.40.20">
    <property type="entry name" value="Ankyrin repeat-containing domain"/>
    <property type="match status" value="1"/>
</dbReference>
<dbReference type="RefSeq" id="XP_018701254.1">
    <property type="nucleotide sequence ID" value="XM_018851515.1"/>
</dbReference>
<comment type="caution">
    <text evidence="2">The sequence shown here is derived from an EMBL/GenBank/DDBJ whole genome shotgun (WGS) entry which is preliminary data.</text>
</comment>
<dbReference type="GeneID" id="30024204"/>
<dbReference type="Pfam" id="PF00023">
    <property type="entry name" value="Ank"/>
    <property type="match status" value="1"/>
</dbReference>
<feature type="region of interest" description="Disordered" evidence="1">
    <location>
        <begin position="65"/>
        <end position="85"/>
    </location>
</feature>
<gene>
    <name evidence="2" type="ORF">ISF_07912</name>
</gene>
<evidence type="ECO:0000313" key="2">
    <source>
        <dbReference type="EMBL" id="OAA55401.1"/>
    </source>
</evidence>
<name>A0A167NCN0_CORFA</name>
<dbReference type="EMBL" id="AZHB01000025">
    <property type="protein sequence ID" value="OAA55401.1"/>
    <property type="molecule type" value="Genomic_DNA"/>
</dbReference>
<protein>
    <submittedName>
        <fullName evidence="2">Ankyrin repeat-containing domain protein</fullName>
    </submittedName>
</protein>
<dbReference type="AlphaFoldDB" id="A0A167NCN0"/>
<dbReference type="InterPro" id="IPR036770">
    <property type="entry name" value="Ankyrin_rpt-contain_sf"/>
</dbReference>
<proteinExistence type="predicted"/>
<keyword evidence="3" id="KW-1185">Reference proteome</keyword>